<evidence type="ECO:0000313" key="2">
    <source>
        <dbReference type="Proteomes" id="UP000239549"/>
    </source>
</evidence>
<accession>A0A2L2X7Q0</accession>
<dbReference type="OrthoDB" id="1957466at2"/>
<sequence>MRLIARMSDKRQVGFLVDTLRKGGFDRKDMIISHLGDTDERLLKDPEEVADEISFIKTERDGLWETGSFAQGIKELKGKTGILVAVNTPKLDADRVRAMMEQSGAADIIQD</sequence>
<dbReference type="Proteomes" id="UP000239549">
    <property type="component" value="Unassembled WGS sequence"/>
</dbReference>
<organism evidence="1 2">
    <name type="scientific">Desulfocucumis palustris</name>
    <dbReference type="NCBI Taxonomy" id="1898651"/>
    <lineage>
        <taxon>Bacteria</taxon>
        <taxon>Bacillati</taxon>
        <taxon>Bacillota</taxon>
        <taxon>Clostridia</taxon>
        <taxon>Eubacteriales</taxon>
        <taxon>Desulfocucumaceae</taxon>
        <taxon>Desulfocucumis</taxon>
    </lineage>
</organism>
<dbReference type="RefSeq" id="WP_104370613.1">
    <property type="nucleotide sequence ID" value="NZ_BFAV01000016.1"/>
</dbReference>
<proteinExistence type="predicted"/>
<dbReference type="AlphaFoldDB" id="A0A2L2X7Q0"/>
<keyword evidence="2" id="KW-1185">Reference proteome</keyword>
<name>A0A2L2X7Q0_9FIRM</name>
<gene>
    <name evidence="1" type="ORF">DCCM_0221</name>
</gene>
<protein>
    <submittedName>
        <fullName evidence="1">Uncharacterized protein</fullName>
    </submittedName>
</protein>
<reference evidence="2" key="1">
    <citation type="submission" date="2018-02" db="EMBL/GenBank/DDBJ databases">
        <title>Genome sequence of Desulfocucumis palustris strain NAW-5.</title>
        <authorList>
            <person name="Watanabe M."/>
            <person name="Kojima H."/>
            <person name="Fukui M."/>
        </authorList>
    </citation>
    <scope>NUCLEOTIDE SEQUENCE [LARGE SCALE GENOMIC DNA]</scope>
    <source>
        <strain evidence="2">NAW-5</strain>
    </source>
</reference>
<comment type="caution">
    <text evidence="1">The sequence shown here is derived from an EMBL/GenBank/DDBJ whole genome shotgun (WGS) entry which is preliminary data.</text>
</comment>
<evidence type="ECO:0000313" key="1">
    <source>
        <dbReference type="EMBL" id="GBF32030.1"/>
    </source>
</evidence>
<dbReference type="EMBL" id="BFAV01000016">
    <property type="protein sequence ID" value="GBF32030.1"/>
    <property type="molecule type" value="Genomic_DNA"/>
</dbReference>